<dbReference type="EMBL" id="KB908604">
    <property type="protein sequence ID" value="EOA86286.1"/>
    <property type="molecule type" value="Genomic_DNA"/>
</dbReference>
<proteinExistence type="predicted"/>
<evidence type="ECO:0000313" key="3">
    <source>
        <dbReference type="Proteomes" id="UP000016935"/>
    </source>
</evidence>
<reference evidence="2 3" key="2">
    <citation type="journal article" date="2013" name="PLoS Genet.">
        <title>Comparative genome structure, secondary metabolite, and effector coding capacity across Cochliobolus pathogens.</title>
        <authorList>
            <person name="Condon B.J."/>
            <person name="Leng Y."/>
            <person name="Wu D."/>
            <person name="Bushley K.E."/>
            <person name="Ohm R.A."/>
            <person name="Otillar R."/>
            <person name="Martin J."/>
            <person name="Schackwitz W."/>
            <person name="Grimwood J."/>
            <person name="MohdZainudin N."/>
            <person name="Xue C."/>
            <person name="Wang R."/>
            <person name="Manning V.A."/>
            <person name="Dhillon B."/>
            <person name="Tu Z.J."/>
            <person name="Steffenson B.J."/>
            <person name="Salamov A."/>
            <person name="Sun H."/>
            <person name="Lowry S."/>
            <person name="LaButti K."/>
            <person name="Han J."/>
            <person name="Copeland A."/>
            <person name="Lindquist E."/>
            <person name="Barry K."/>
            <person name="Schmutz J."/>
            <person name="Baker S.E."/>
            <person name="Ciuffetti L.M."/>
            <person name="Grigoriev I.V."/>
            <person name="Zhong S."/>
            <person name="Turgeon B.G."/>
        </authorList>
    </citation>
    <scope>NUCLEOTIDE SEQUENCE [LARGE SCALE GENOMIC DNA]</scope>
    <source>
        <strain evidence="3">28A</strain>
    </source>
</reference>
<name>R0IND6_EXST2</name>
<keyword evidence="3" id="KW-1185">Reference proteome</keyword>
<dbReference type="GeneID" id="19403268"/>
<dbReference type="AlphaFoldDB" id="R0IND6"/>
<dbReference type="Proteomes" id="UP000016935">
    <property type="component" value="Unassembled WGS sequence"/>
</dbReference>
<feature type="compositionally biased region" description="Low complexity" evidence="1">
    <location>
        <begin position="81"/>
        <end position="90"/>
    </location>
</feature>
<dbReference type="RefSeq" id="XP_008026098.1">
    <property type="nucleotide sequence ID" value="XM_008027907.1"/>
</dbReference>
<feature type="compositionally biased region" description="Acidic residues" evidence="1">
    <location>
        <begin position="126"/>
        <end position="138"/>
    </location>
</feature>
<organism evidence="2 3">
    <name type="scientific">Exserohilum turcicum (strain 28A)</name>
    <name type="common">Northern leaf blight fungus</name>
    <name type="synonym">Setosphaeria turcica</name>
    <dbReference type="NCBI Taxonomy" id="671987"/>
    <lineage>
        <taxon>Eukaryota</taxon>
        <taxon>Fungi</taxon>
        <taxon>Dikarya</taxon>
        <taxon>Ascomycota</taxon>
        <taxon>Pezizomycotina</taxon>
        <taxon>Dothideomycetes</taxon>
        <taxon>Pleosporomycetidae</taxon>
        <taxon>Pleosporales</taxon>
        <taxon>Pleosporineae</taxon>
        <taxon>Pleosporaceae</taxon>
        <taxon>Exserohilum</taxon>
    </lineage>
</organism>
<evidence type="ECO:0000256" key="1">
    <source>
        <dbReference type="SAM" id="MobiDB-lite"/>
    </source>
</evidence>
<dbReference type="OrthoDB" id="3884315at2759"/>
<feature type="compositionally biased region" description="Polar residues" evidence="1">
    <location>
        <begin position="91"/>
        <end position="101"/>
    </location>
</feature>
<reference evidence="2 3" key="1">
    <citation type="journal article" date="2012" name="PLoS Pathog.">
        <title>Diverse lifestyles and strategies of plant pathogenesis encoded in the genomes of eighteen Dothideomycetes fungi.</title>
        <authorList>
            <person name="Ohm R.A."/>
            <person name="Feau N."/>
            <person name="Henrissat B."/>
            <person name="Schoch C.L."/>
            <person name="Horwitz B.A."/>
            <person name="Barry K.W."/>
            <person name="Condon B.J."/>
            <person name="Copeland A.C."/>
            <person name="Dhillon B."/>
            <person name="Glaser F."/>
            <person name="Hesse C.N."/>
            <person name="Kosti I."/>
            <person name="LaButti K."/>
            <person name="Lindquist E.A."/>
            <person name="Lucas S."/>
            <person name="Salamov A.A."/>
            <person name="Bradshaw R.E."/>
            <person name="Ciuffetti L."/>
            <person name="Hamelin R.C."/>
            <person name="Kema G.H.J."/>
            <person name="Lawrence C."/>
            <person name="Scott J.A."/>
            <person name="Spatafora J.W."/>
            <person name="Turgeon B.G."/>
            <person name="de Wit P.J.G.M."/>
            <person name="Zhong S."/>
            <person name="Goodwin S.B."/>
            <person name="Grigoriev I.V."/>
        </authorList>
    </citation>
    <scope>NUCLEOTIDE SEQUENCE [LARGE SCALE GENOMIC DNA]</scope>
    <source>
        <strain evidence="3">28A</strain>
    </source>
</reference>
<evidence type="ECO:0000313" key="2">
    <source>
        <dbReference type="EMBL" id="EOA86286.1"/>
    </source>
</evidence>
<protein>
    <submittedName>
        <fullName evidence="2">Uncharacterized protein</fullName>
    </submittedName>
</protein>
<gene>
    <name evidence="2" type="ORF">SETTUDRAFT_28683</name>
</gene>
<dbReference type="HOGENOM" id="CLU_1548570_0_0_1"/>
<feature type="region of interest" description="Disordered" evidence="1">
    <location>
        <begin position="68"/>
        <end position="173"/>
    </location>
</feature>
<feature type="compositionally biased region" description="Basic and acidic residues" evidence="1">
    <location>
        <begin position="68"/>
        <end position="80"/>
    </location>
</feature>
<sequence>MFQQYSTIIGWDNNALMRMYRQGLKPMVRRELMRSGANIDTLEELTKEAVRLDNELYELALEERLFNGQSYKEDRNDRSRQQQPRRSTPNIGRQRSYTPRTLGSYHGYESSDEEENPRSEEGNPLSDEEYETPAEEQEFPAATTKHEKMVRFKEKNRPPTPKPAELEPAQEEP</sequence>
<accession>R0IND6</accession>
<feature type="compositionally biased region" description="Basic and acidic residues" evidence="1">
    <location>
        <begin position="144"/>
        <end position="157"/>
    </location>
</feature>